<dbReference type="Proteomes" id="UP001162131">
    <property type="component" value="Unassembled WGS sequence"/>
</dbReference>
<proteinExistence type="predicted"/>
<protein>
    <submittedName>
        <fullName evidence="1">Uncharacterized protein</fullName>
    </submittedName>
</protein>
<sequence>MTHKGFIWINFVKNIIKQLKISGKVERPYTGLSFTQAALGLAVIKVQPGSPTEKVGIRIAILWWWLMEKN</sequence>
<dbReference type="AlphaFoldDB" id="A0AAU9JJ99"/>
<evidence type="ECO:0000313" key="2">
    <source>
        <dbReference type="Proteomes" id="UP001162131"/>
    </source>
</evidence>
<evidence type="ECO:0000313" key="1">
    <source>
        <dbReference type="EMBL" id="CAG9324195.1"/>
    </source>
</evidence>
<organism evidence="1 2">
    <name type="scientific">Blepharisma stoltei</name>
    <dbReference type="NCBI Taxonomy" id="1481888"/>
    <lineage>
        <taxon>Eukaryota</taxon>
        <taxon>Sar</taxon>
        <taxon>Alveolata</taxon>
        <taxon>Ciliophora</taxon>
        <taxon>Postciliodesmatophora</taxon>
        <taxon>Heterotrichea</taxon>
        <taxon>Heterotrichida</taxon>
        <taxon>Blepharismidae</taxon>
        <taxon>Blepharisma</taxon>
    </lineage>
</organism>
<dbReference type="InterPro" id="IPR036034">
    <property type="entry name" value="PDZ_sf"/>
</dbReference>
<dbReference type="SUPFAM" id="SSF50156">
    <property type="entry name" value="PDZ domain-like"/>
    <property type="match status" value="1"/>
</dbReference>
<dbReference type="EMBL" id="CAJZBQ010000036">
    <property type="protein sequence ID" value="CAG9324195.1"/>
    <property type="molecule type" value="Genomic_DNA"/>
</dbReference>
<name>A0AAU9JJ99_9CILI</name>
<keyword evidence="2" id="KW-1185">Reference proteome</keyword>
<reference evidence="1" key="1">
    <citation type="submission" date="2021-09" db="EMBL/GenBank/DDBJ databases">
        <authorList>
            <consortium name="AG Swart"/>
            <person name="Singh M."/>
            <person name="Singh A."/>
            <person name="Seah K."/>
            <person name="Emmerich C."/>
        </authorList>
    </citation>
    <scope>NUCLEOTIDE SEQUENCE</scope>
    <source>
        <strain evidence="1">ATCC30299</strain>
    </source>
</reference>
<comment type="caution">
    <text evidence="1">The sequence shown here is derived from an EMBL/GenBank/DDBJ whole genome shotgun (WGS) entry which is preliminary data.</text>
</comment>
<accession>A0AAU9JJ99</accession>
<gene>
    <name evidence="1" type="ORF">BSTOLATCC_MIC35992</name>
</gene>